<dbReference type="InterPro" id="IPR013325">
    <property type="entry name" value="RNA_pol_sigma_r2"/>
</dbReference>
<reference evidence="6" key="1">
    <citation type="submission" date="2022-09" db="EMBL/GenBank/DDBJ databases">
        <title>Tahibacter sp. nov., isolated from a fresh water.</title>
        <authorList>
            <person name="Baek J.H."/>
            <person name="Lee J.K."/>
            <person name="Kim J.M."/>
            <person name="Jeon C.O."/>
        </authorList>
    </citation>
    <scope>NUCLEOTIDE SEQUENCE</scope>
    <source>
        <strain evidence="6">W38</strain>
    </source>
</reference>
<evidence type="ECO:0000259" key="5">
    <source>
        <dbReference type="Pfam" id="PF07638"/>
    </source>
</evidence>
<evidence type="ECO:0000256" key="4">
    <source>
        <dbReference type="ARBA" id="ARBA00023163"/>
    </source>
</evidence>
<keyword evidence="7" id="KW-1185">Reference proteome</keyword>
<organism evidence="6 7">
    <name type="scientific">Tahibacter amnicola</name>
    <dbReference type="NCBI Taxonomy" id="2976241"/>
    <lineage>
        <taxon>Bacteria</taxon>
        <taxon>Pseudomonadati</taxon>
        <taxon>Pseudomonadota</taxon>
        <taxon>Gammaproteobacteria</taxon>
        <taxon>Lysobacterales</taxon>
        <taxon>Rhodanobacteraceae</taxon>
        <taxon>Tahibacter</taxon>
    </lineage>
</organism>
<dbReference type="PANTHER" id="PTHR43133">
    <property type="entry name" value="RNA POLYMERASE ECF-TYPE SIGMA FACTO"/>
    <property type="match status" value="1"/>
</dbReference>
<comment type="similarity">
    <text evidence="1">Belongs to the sigma-70 factor family. ECF subfamily.</text>
</comment>
<dbReference type="SUPFAM" id="SSF88946">
    <property type="entry name" value="Sigma2 domain of RNA polymerase sigma factors"/>
    <property type="match status" value="1"/>
</dbReference>
<evidence type="ECO:0000256" key="2">
    <source>
        <dbReference type="ARBA" id="ARBA00023015"/>
    </source>
</evidence>
<gene>
    <name evidence="6" type="ORF">N4264_06220</name>
</gene>
<dbReference type="Gene3D" id="1.10.1740.10">
    <property type="match status" value="1"/>
</dbReference>
<dbReference type="InterPro" id="IPR013324">
    <property type="entry name" value="RNA_pol_sigma_r3/r4-like"/>
</dbReference>
<dbReference type="InterPro" id="IPR014284">
    <property type="entry name" value="RNA_pol_sigma-70_dom"/>
</dbReference>
<dbReference type="SUPFAM" id="SSF88659">
    <property type="entry name" value="Sigma3 and sigma4 domains of RNA polymerase sigma factors"/>
    <property type="match status" value="1"/>
</dbReference>
<dbReference type="InterPro" id="IPR036388">
    <property type="entry name" value="WH-like_DNA-bd_sf"/>
</dbReference>
<dbReference type="InterPro" id="IPR053812">
    <property type="entry name" value="HTH_Sigma70_ECF-like"/>
</dbReference>
<keyword evidence="2" id="KW-0805">Transcription regulation</keyword>
<dbReference type="InterPro" id="IPR011517">
    <property type="entry name" value="RNA_pol_sigma70_ECF-like"/>
</dbReference>
<dbReference type="EMBL" id="CP104694">
    <property type="protein sequence ID" value="UXI69241.1"/>
    <property type="molecule type" value="Genomic_DNA"/>
</dbReference>
<evidence type="ECO:0000313" key="6">
    <source>
        <dbReference type="EMBL" id="UXI69241.1"/>
    </source>
</evidence>
<proteinExistence type="inferred from homology"/>
<evidence type="ECO:0000313" key="7">
    <source>
        <dbReference type="Proteomes" id="UP001064632"/>
    </source>
</evidence>
<feature type="domain" description="RNA polymerase sigma-70 ECF-like HTH" evidence="5">
    <location>
        <begin position="5"/>
        <end position="183"/>
    </location>
</feature>
<evidence type="ECO:0000256" key="1">
    <source>
        <dbReference type="ARBA" id="ARBA00010641"/>
    </source>
</evidence>
<dbReference type="InterPro" id="IPR039425">
    <property type="entry name" value="RNA_pol_sigma-70-like"/>
</dbReference>
<dbReference type="Proteomes" id="UP001064632">
    <property type="component" value="Chromosome"/>
</dbReference>
<keyword evidence="3" id="KW-0731">Sigma factor</keyword>
<accession>A0ABY6BI26</accession>
<protein>
    <submittedName>
        <fullName evidence="6">ECF-type sigma factor</fullName>
    </submittedName>
</protein>
<dbReference type="PANTHER" id="PTHR43133:SF39">
    <property type="entry name" value="SIMILAR TO RNA POLYMERASE SIGMA-E FACTOR"/>
    <property type="match status" value="1"/>
</dbReference>
<dbReference type="Gene3D" id="1.10.10.10">
    <property type="entry name" value="Winged helix-like DNA-binding domain superfamily/Winged helix DNA-binding domain"/>
    <property type="match status" value="1"/>
</dbReference>
<name>A0ABY6BI26_9GAMM</name>
<dbReference type="RefSeq" id="WP_261696199.1">
    <property type="nucleotide sequence ID" value="NZ_CP104694.1"/>
</dbReference>
<dbReference type="Pfam" id="PF07638">
    <property type="entry name" value="Sigma70_ECF"/>
    <property type="match status" value="1"/>
</dbReference>
<sequence length="187" mass="20617">MSGAELTELLNRAQHGDGRARDEAFDRIYSELKRIAAAELRRNPGATLNTTGLVHEAYAKLAANYGGQLTDRSHFFSLAARAMRQILVDQARRRIADKRGGGVAPTDLDGVNVAVDAKASEMLVIDQALDRLARRDARAAQVVEWHFFGGFTFDEIAAEMSLSERTVRSDWALARAILSRELEGFSV</sequence>
<dbReference type="NCBIfam" id="TIGR02937">
    <property type="entry name" value="sigma70-ECF"/>
    <property type="match status" value="1"/>
</dbReference>
<keyword evidence="4" id="KW-0804">Transcription</keyword>
<dbReference type="NCBIfam" id="TIGR02999">
    <property type="entry name" value="Sig-70_X6"/>
    <property type="match status" value="1"/>
</dbReference>
<evidence type="ECO:0000256" key="3">
    <source>
        <dbReference type="ARBA" id="ARBA00023082"/>
    </source>
</evidence>